<accession>A0AAD4GUK1</accession>
<evidence type="ECO:0000313" key="2">
    <source>
        <dbReference type="Proteomes" id="UP001194746"/>
    </source>
</evidence>
<sequence length="152" mass="17795">MDNLKAMWNWTVSCPGMGFLYNHRTQRLQISGVTYTHWNSCPEVAVSLDPEVGMVKYTSLNESEIVAPVVARTDDTLFMPYSRTKTYGYPVHARCWELLCGHKMGELVNTDLKRVFHMLIWNDQYWHEVMRVSWKNIRFPYSENEGKTVLQA</sequence>
<dbReference type="Proteomes" id="UP001194746">
    <property type="component" value="Unassembled WGS sequence"/>
</dbReference>
<name>A0AAD4GUK1_ASPNN</name>
<gene>
    <name evidence="1" type="ORF">FE257_008630</name>
</gene>
<keyword evidence="2" id="KW-1185">Reference proteome</keyword>
<dbReference type="AlphaFoldDB" id="A0AAD4GUK1"/>
<organism evidence="1 2">
    <name type="scientific">Aspergillus nanangensis</name>
    <dbReference type="NCBI Taxonomy" id="2582783"/>
    <lineage>
        <taxon>Eukaryota</taxon>
        <taxon>Fungi</taxon>
        <taxon>Dikarya</taxon>
        <taxon>Ascomycota</taxon>
        <taxon>Pezizomycotina</taxon>
        <taxon>Eurotiomycetes</taxon>
        <taxon>Eurotiomycetidae</taxon>
        <taxon>Eurotiales</taxon>
        <taxon>Aspergillaceae</taxon>
        <taxon>Aspergillus</taxon>
        <taxon>Aspergillus subgen. Circumdati</taxon>
    </lineage>
</organism>
<reference evidence="1" key="1">
    <citation type="journal article" date="2019" name="Beilstein J. Org. Chem.">
        <title>Nanangenines: drimane sesquiterpenoids as the dominant metabolite cohort of a novel Australian fungus, Aspergillus nanangensis.</title>
        <authorList>
            <person name="Lacey H.J."/>
            <person name="Gilchrist C.L.M."/>
            <person name="Crombie A."/>
            <person name="Kalaitzis J.A."/>
            <person name="Vuong D."/>
            <person name="Rutledge P.J."/>
            <person name="Turner P."/>
            <person name="Pitt J.I."/>
            <person name="Lacey E."/>
            <person name="Chooi Y.H."/>
            <person name="Piggott A.M."/>
        </authorList>
    </citation>
    <scope>NUCLEOTIDE SEQUENCE</scope>
    <source>
        <strain evidence="1">MST-FP2251</strain>
    </source>
</reference>
<dbReference type="EMBL" id="VCAU01000046">
    <property type="protein sequence ID" value="KAF9888523.1"/>
    <property type="molecule type" value="Genomic_DNA"/>
</dbReference>
<protein>
    <submittedName>
        <fullName evidence="1">Uncharacterized protein</fullName>
    </submittedName>
</protein>
<evidence type="ECO:0000313" key="1">
    <source>
        <dbReference type="EMBL" id="KAF9888523.1"/>
    </source>
</evidence>
<proteinExistence type="predicted"/>
<comment type="caution">
    <text evidence="1">The sequence shown here is derived from an EMBL/GenBank/DDBJ whole genome shotgun (WGS) entry which is preliminary data.</text>
</comment>
<reference evidence="1" key="2">
    <citation type="submission" date="2020-02" db="EMBL/GenBank/DDBJ databases">
        <authorList>
            <person name="Gilchrist C.L.M."/>
            <person name="Chooi Y.-H."/>
        </authorList>
    </citation>
    <scope>NUCLEOTIDE SEQUENCE</scope>
    <source>
        <strain evidence="1">MST-FP2251</strain>
    </source>
</reference>